<evidence type="ECO:0000313" key="2">
    <source>
        <dbReference type="EMBL" id="CAB1444994.1"/>
    </source>
</evidence>
<feature type="compositionally biased region" description="Basic and acidic residues" evidence="1">
    <location>
        <begin position="78"/>
        <end position="88"/>
    </location>
</feature>
<keyword evidence="3" id="KW-1185">Reference proteome</keyword>
<feature type="compositionally biased region" description="Polar residues" evidence="1">
    <location>
        <begin position="111"/>
        <end position="120"/>
    </location>
</feature>
<name>A0A9N7V3Q9_PLEPL</name>
<reference evidence="2" key="1">
    <citation type="submission" date="2020-03" db="EMBL/GenBank/DDBJ databases">
        <authorList>
            <person name="Weist P."/>
        </authorList>
    </citation>
    <scope>NUCLEOTIDE SEQUENCE</scope>
</reference>
<comment type="caution">
    <text evidence="2">The sequence shown here is derived from an EMBL/GenBank/DDBJ whole genome shotgun (WGS) entry which is preliminary data.</text>
</comment>
<evidence type="ECO:0000256" key="1">
    <source>
        <dbReference type="SAM" id="MobiDB-lite"/>
    </source>
</evidence>
<gene>
    <name evidence="2" type="ORF">PLEPLA_LOCUS32724</name>
</gene>
<sequence length="176" mass="19922">MSPFQAPGVKPELRQLTPHPFCQLRLYLNLTGIEPTGTSKVPSAQETRVEKNRCYGTGGYNSSFLRPVNVVHRKKKEGWRSGEERGERVYPTLQRWGKSPPPHRSWPLPQKASSKPQSAEQDLGMRSSPPLISPPPHSQILLTVQETSSELNSLLPWKMCTKSLDRMQQKKLKSPQ</sequence>
<dbReference type="Proteomes" id="UP001153269">
    <property type="component" value="Unassembled WGS sequence"/>
</dbReference>
<dbReference type="EMBL" id="CADEAL010003513">
    <property type="protein sequence ID" value="CAB1444994.1"/>
    <property type="molecule type" value="Genomic_DNA"/>
</dbReference>
<protein>
    <submittedName>
        <fullName evidence="2">Uncharacterized protein</fullName>
    </submittedName>
</protein>
<organism evidence="2 3">
    <name type="scientific">Pleuronectes platessa</name>
    <name type="common">European plaice</name>
    <dbReference type="NCBI Taxonomy" id="8262"/>
    <lineage>
        <taxon>Eukaryota</taxon>
        <taxon>Metazoa</taxon>
        <taxon>Chordata</taxon>
        <taxon>Craniata</taxon>
        <taxon>Vertebrata</taxon>
        <taxon>Euteleostomi</taxon>
        <taxon>Actinopterygii</taxon>
        <taxon>Neopterygii</taxon>
        <taxon>Teleostei</taxon>
        <taxon>Neoteleostei</taxon>
        <taxon>Acanthomorphata</taxon>
        <taxon>Carangaria</taxon>
        <taxon>Pleuronectiformes</taxon>
        <taxon>Pleuronectoidei</taxon>
        <taxon>Pleuronectidae</taxon>
        <taxon>Pleuronectes</taxon>
    </lineage>
</organism>
<dbReference type="AlphaFoldDB" id="A0A9N7V3Q9"/>
<accession>A0A9N7V3Q9</accession>
<evidence type="ECO:0000313" key="3">
    <source>
        <dbReference type="Proteomes" id="UP001153269"/>
    </source>
</evidence>
<proteinExistence type="predicted"/>
<feature type="region of interest" description="Disordered" evidence="1">
    <location>
        <begin position="76"/>
        <end position="137"/>
    </location>
</feature>